<feature type="transmembrane region" description="Helical" evidence="3">
    <location>
        <begin position="184"/>
        <end position="203"/>
    </location>
</feature>
<dbReference type="PROSITE" id="PS50887">
    <property type="entry name" value="GGDEF"/>
    <property type="match status" value="1"/>
</dbReference>
<dbReference type="Pfam" id="PF00990">
    <property type="entry name" value="GGDEF"/>
    <property type="match status" value="1"/>
</dbReference>
<proteinExistence type="predicted"/>
<name>A0A5C4RRC3_9GAMM</name>
<dbReference type="SMART" id="SM00267">
    <property type="entry name" value="GGDEF"/>
    <property type="match status" value="1"/>
</dbReference>
<dbReference type="SUPFAM" id="SSF55073">
    <property type="entry name" value="Nucleotide cyclase"/>
    <property type="match status" value="1"/>
</dbReference>
<feature type="transmembrane region" description="Helical" evidence="3">
    <location>
        <begin position="90"/>
        <end position="111"/>
    </location>
</feature>
<dbReference type="GO" id="GO:0052621">
    <property type="term" value="F:diguanylate cyclase activity"/>
    <property type="evidence" value="ECO:0007669"/>
    <property type="project" value="UniProtKB-EC"/>
</dbReference>
<dbReference type="PANTHER" id="PTHR45138:SF9">
    <property type="entry name" value="DIGUANYLATE CYCLASE DGCM-RELATED"/>
    <property type="match status" value="1"/>
</dbReference>
<sequence length="376" mass="40843">MSTLRETFEDVVASLRDRPDEILLEVGAGGELLVARLRMLLAGLLLLLPLVNHLSGGSLQETAAGLVGVILVLLLSRLWLGLAQRKRRHAWLPTVSAGFDITMVSLVLALLSLETPVATLNSAVVWCCYPLAIFATALRHDLRVTLFAGLMALVQSALLWLAVVQMTSEPLVSAAYGTVSTSSQLQRLVLLVAVTLLTAVVVFRAQRLTQLSGTDGLTGLPNRSFLNTRVPQQVAEARADGRTLSLALIDLDHFRHINAELGHLAGDRALRHAVKVLRSELGHQDALIRVGGEEFVLVLRLPIGAAWERMEVLRRKLEAQPFVPEPGVEPRKLTLSAGLAGCPQDANDLSGLMKRADQRLRLAKDNGRNRVVAREG</sequence>
<dbReference type="PANTHER" id="PTHR45138">
    <property type="entry name" value="REGULATORY COMPONENTS OF SENSORY TRANSDUCTION SYSTEM"/>
    <property type="match status" value="1"/>
</dbReference>
<dbReference type="RefSeq" id="WP_139448414.1">
    <property type="nucleotide sequence ID" value="NZ_SMDR01000002.1"/>
</dbReference>
<dbReference type="AlphaFoldDB" id="A0A5C4RRC3"/>
<dbReference type="GO" id="GO:0043709">
    <property type="term" value="P:cell adhesion involved in single-species biofilm formation"/>
    <property type="evidence" value="ECO:0007669"/>
    <property type="project" value="TreeGrafter"/>
</dbReference>
<dbReference type="Proteomes" id="UP000305760">
    <property type="component" value="Unassembled WGS sequence"/>
</dbReference>
<evidence type="ECO:0000313" key="5">
    <source>
        <dbReference type="EMBL" id="TNJ33720.1"/>
    </source>
</evidence>
<evidence type="ECO:0000256" key="3">
    <source>
        <dbReference type="SAM" id="Phobius"/>
    </source>
</evidence>
<feature type="transmembrane region" description="Helical" evidence="3">
    <location>
        <begin position="144"/>
        <end position="164"/>
    </location>
</feature>
<keyword evidence="3" id="KW-0812">Transmembrane</keyword>
<dbReference type="Gene3D" id="3.30.70.270">
    <property type="match status" value="1"/>
</dbReference>
<keyword evidence="3" id="KW-1133">Transmembrane helix</keyword>
<keyword evidence="6" id="KW-1185">Reference proteome</keyword>
<dbReference type="OrthoDB" id="9803824at2"/>
<dbReference type="EMBL" id="SMDR01000002">
    <property type="protein sequence ID" value="TNJ33720.1"/>
    <property type="molecule type" value="Genomic_DNA"/>
</dbReference>
<feature type="domain" description="GGDEF" evidence="4">
    <location>
        <begin position="242"/>
        <end position="376"/>
    </location>
</feature>
<dbReference type="InterPro" id="IPR029787">
    <property type="entry name" value="Nucleotide_cyclase"/>
</dbReference>
<keyword evidence="3" id="KW-0472">Membrane</keyword>
<dbReference type="InterPro" id="IPR043128">
    <property type="entry name" value="Rev_trsase/Diguanyl_cyclase"/>
</dbReference>
<dbReference type="InterPro" id="IPR050469">
    <property type="entry name" value="Diguanylate_Cyclase"/>
</dbReference>
<protein>
    <recommendedName>
        <fullName evidence="1">diguanylate cyclase</fullName>
        <ecNumber evidence="1">2.7.7.65</ecNumber>
    </recommendedName>
</protein>
<comment type="caution">
    <text evidence="5">The sequence shown here is derived from an EMBL/GenBank/DDBJ whole genome shotgun (WGS) entry which is preliminary data.</text>
</comment>
<dbReference type="InterPro" id="IPR000160">
    <property type="entry name" value="GGDEF_dom"/>
</dbReference>
<gene>
    <name evidence="5" type="ORF">E1B00_10295</name>
</gene>
<accession>A0A5C4RRC3</accession>
<evidence type="ECO:0000259" key="4">
    <source>
        <dbReference type="PROSITE" id="PS50887"/>
    </source>
</evidence>
<evidence type="ECO:0000256" key="2">
    <source>
        <dbReference type="ARBA" id="ARBA00034247"/>
    </source>
</evidence>
<organism evidence="5 6">
    <name type="scientific">Arenimonas terrae</name>
    <dbReference type="NCBI Taxonomy" id="2546226"/>
    <lineage>
        <taxon>Bacteria</taxon>
        <taxon>Pseudomonadati</taxon>
        <taxon>Pseudomonadota</taxon>
        <taxon>Gammaproteobacteria</taxon>
        <taxon>Lysobacterales</taxon>
        <taxon>Lysobacteraceae</taxon>
        <taxon>Arenimonas</taxon>
    </lineage>
</organism>
<feature type="transmembrane region" description="Helical" evidence="3">
    <location>
        <begin position="63"/>
        <end position="83"/>
    </location>
</feature>
<feature type="transmembrane region" description="Helical" evidence="3">
    <location>
        <begin position="33"/>
        <end position="51"/>
    </location>
</feature>
<dbReference type="EC" id="2.7.7.65" evidence="1"/>
<evidence type="ECO:0000256" key="1">
    <source>
        <dbReference type="ARBA" id="ARBA00012528"/>
    </source>
</evidence>
<reference evidence="5 6" key="1">
    <citation type="submission" date="2019-03" db="EMBL/GenBank/DDBJ databases">
        <title>Arenimonas daejeonensis sp. nov., isolated from compost.</title>
        <authorList>
            <person name="Jeon C.O."/>
        </authorList>
    </citation>
    <scope>NUCLEOTIDE SEQUENCE [LARGE SCALE GENOMIC DNA]</scope>
    <source>
        <strain evidence="5 6">R29</strain>
    </source>
</reference>
<evidence type="ECO:0000313" key="6">
    <source>
        <dbReference type="Proteomes" id="UP000305760"/>
    </source>
</evidence>
<feature type="transmembrane region" description="Helical" evidence="3">
    <location>
        <begin position="117"/>
        <end position="137"/>
    </location>
</feature>
<dbReference type="CDD" id="cd01949">
    <property type="entry name" value="GGDEF"/>
    <property type="match status" value="1"/>
</dbReference>
<comment type="catalytic activity">
    <reaction evidence="2">
        <text>2 GTP = 3',3'-c-di-GMP + 2 diphosphate</text>
        <dbReference type="Rhea" id="RHEA:24898"/>
        <dbReference type="ChEBI" id="CHEBI:33019"/>
        <dbReference type="ChEBI" id="CHEBI:37565"/>
        <dbReference type="ChEBI" id="CHEBI:58805"/>
        <dbReference type="EC" id="2.7.7.65"/>
    </reaction>
</comment>
<dbReference type="GO" id="GO:0005886">
    <property type="term" value="C:plasma membrane"/>
    <property type="evidence" value="ECO:0007669"/>
    <property type="project" value="TreeGrafter"/>
</dbReference>
<dbReference type="GO" id="GO:1902201">
    <property type="term" value="P:negative regulation of bacterial-type flagellum-dependent cell motility"/>
    <property type="evidence" value="ECO:0007669"/>
    <property type="project" value="TreeGrafter"/>
</dbReference>
<dbReference type="NCBIfam" id="TIGR00254">
    <property type="entry name" value="GGDEF"/>
    <property type="match status" value="1"/>
</dbReference>